<feature type="region of interest" description="Disordered" evidence="1">
    <location>
        <begin position="173"/>
        <end position="274"/>
    </location>
</feature>
<evidence type="ECO:0000313" key="2">
    <source>
        <dbReference type="EMBL" id="KAK8761326.1"/>
    </source>
</evidence>
<evidence type="ECO:0000256" key="1">
    <source>
        <dbReference type="SAM" id="MobiDB-lite"/>
    </source>
</evidence>
<feature type="non-terminal residue" evidence="2">
    <location>
        <position position="274"/>
    </location>
</feature>
<proteinExistence type="predicted"/>
<evidence type="ECO:0000313" key="3">
    <source>
        <dbReference type="Proteomes" id="UP001321473"/>
    </source>
</evidence>
<reference evidence="2 3" key="1">
    <citation type="journal article" date="2023" name="Arcadia Sci">
        <title>De novo assembly of a long-read Amblyomma americanum tick genome.</title>
        <authorList>
            <person name="Chou S."/>
            <person name="Poskanzer K.E."/>
            <person name="Rollins M."/>
            <person name="Thuy-Boun P.S."/>
        </authorList>
    </citation>
    <scope>NUCLEOTIDE SEQUENCE [LARGE SCALE GENOMIC DNA]</scope>
    <source>
        <strain evidence="2">F_SG_1</strain>
        <tissue evidence="2">Salivary glands</tissue>
    </source>
</reference>
<organism evidence="2 3">
    <name type="scientific">Amblyomma americanum</name>
    <name type="common">Lone star tick</name>
    <dbReference type="NCBI Taxonomy" id="6943"/>
    <lineage>
        <taxon>Eukaryota</taxon>
        <taxon>Metazoa</taxon>
        <taxon>Ecdysozoa</taxon>
        <taxon>Arthropoda</taxon>
        <taxon>Chelicerata</taxon>
        <taxon>Arachnida</taxon>
        <taxon>Acari</taxon>
        <taxon>Parasitiformes</taxon>
        <taxon>Ixodida</taxon>
        <taxon>Ixodoidea</taxon>
        <taxon>Ixodidae</taxon>
        <taxon>Amblyomminae</taxon>
        <taxon>Amblyomma</taxon>
    </lineage>
</organism>
<dbReference type="EMBL" id="JARKHS020031293">
    <property type="protein sequence ID" value="KAK8761326.1"/>
    <property type="molecule type" value="Genomic_DNA"/>
</dbReference>
<dbReference type="Proteomes" id="UP001321473">
    <property type="component" value="Unassembled WGS sequence"/>
</dbReference>
<sequence length="274" mass="28341">MADDSDAGIEMDEDEDDFFYQTFALSPKRGWVGAWLHVAVYLTSTSLVYFQGIDGVDSAANVRTGRAGHGTAPDSALASTPRLDGYRFSMVNLEESQDVELDAILGELCALETQFEREINQKGLNSRSYPGHNASTSPVSLNLAPPAATTTVSAAAVGIPASLALSSPFSTVATMGQQPSSHCRTSTSSGGGRTKLDLGPFQDGIVSANGAPRTDSPDNDSAFSDNVSMLSSESSASSGGGNNALRSAADSLANHRTKAVVNSSGLPPASSPCQ</sequence>
<comment type="caution">
    <text evidence="2">The sequence shown here is derived from an EMBL/GenBank/DDBJ whole genome shotgun (WGS) entry which is preliminary data.</text>
</comment>
<dbReference type="InterPro" id="IPR039664">
    <property type="entry name" value="GRB/APBB1IP"/>
</dbReference>
<gene>
    <name evidence="2" type="ORF">V5799_027405</name>
</gene>
<dbReference type="AlphaFoldDB" id="A0AAQ4DFT6"/>
<feature type="compositionally biased region" description="Polar residues" evidence="1">
    <location>
        <begin position="173"/>
        <end position="188"/>
    </location>
</feature>
<feature type="compositionally biased region" description="Polar residues" evidence="1">
    <location>
        <begin position="260"/>
        <end position="274"/>
    </location>
</feature>
<dbReference type="PANTHER" id="PTHR11243:SF23">
    <property type="entry name" value="LD06925P"/>
    <property type="match status" value="1"/>
</dbReference>
<keyword evidence="3" id="KW-1185">Reference proteome</keyword>
<feature type="compositionally biased region" description="Low complexity" evidence="1">
    <location>
        <begin position="228"/>
        <end position="249"/>
    </location>
</feature>
<name>A0AAQ4DFT6_AMBAM</name>
<protein>
    <submittedName>
        <fullName evidence="2">Uncharacterized protein</fullName>
    </submittedName>
</protein>
<dbReference type="PANTHER" id="PTHR11243">
    <property type="entry name" value="GROWTH FACTOR RECEPTOR-BOUND PROTEIN"/>
    <property type="match status" value="1"/>
</dbReference>
<accession>A0AAQ4DFT6</accession>